<feature type="transmembrane region" description="Helical" evidence="2">
    <location>
        <begin position="143"/>
        <end position="163"/>
    </location>
</feature>
<feature type="region of interest" description="Disordered" evidence="1">
    <location>
        <begin position="1"/>
        <end position="20"/>
    </location>
</feature>
<feature type="compositionally biased region" description="Polar residues" evidence="1">
    <location>
        <begin position="347"/>
        <end position="357"/>
    </location>
</feature>
<accession>A0A6A6PNB9</accession>
<sequence length="392" mass="42339">MSSGGAPPPPAPPLPGTQPPLAVITHNDQRGVLFVTGALALAATLVSLLTRAYVRAGFGQSFGRDDYALGAAYVLMIAQTIALFVAASYGLGEQSNLIAHSDGVTMQRAILATDILYIFALWTSRLSSVFFAQRLSRTTRYEWIWKVFTGVVGVLFLASLLTVSLRCDLGHAWLYINQHCTGLGALFAQLLFIILNLQMAAATKFRVIIPFAARLLLIVPLILHVLSIPDFFALTDGTRVSAFNMTRPYIYTQIILALAMITPTIPVLQPFMQATATTFGMVSGAATNAYGSNGDGSFGQHTHKEQHASRRGGSRLGNMLSMRSFRSVNGGDERDTVDEDDVRANPDPSQYSATVSHGQRARAGSNGGSTVSQQPMIRRDVQYTVSYSDARA</sequence>
<feature type="region of interest" description="Disordered" evidence="1">
    <location>
        <begin position="293"/>
        <end position="377"/>
    </location>
</feature>
<feature type="transmembrane region" description="Helical" evidence="2">
    <location>
        <begin position="207"/>
        <end position="228"/>
    </location>
</feature>
<dbReference type="GeneID" id="54478929"/>
<protein>
    <recommendedName>
        <fullName evidence="3">Rhodopsin domain-containing protein</fullName>
    </recommendedName>
</protein>
<evidence type="ECO:0000256" key="2">
    <source>
        <dbReference type="SAM" id="Phobius"/>
    </source>
</evidence>
<keyword evidence="2" id="KW-1133">Transmembrane helix</keyword>
<dbReference type="PANTHER" id="PTHR39614">
    <property type="entry name" value="INTEGRAL MEMBRANE PROTEIN"/>
    <property type="match status" value="1"/>
</dbReference>
<dbReference type="InterPro" id="IPR049326">
    <property type="entry name" value="Rhodopsin_dom_fungi"/>
</dbReference>
<evidence type="ECO:0000313" key="4">
    <source>
        <dbReference type="EMBL" id="KAF2481598.1"/>
    </source>
</evidence>
<feature type="compositionally biased region" description="Pro residues" evidence="1">
    <location>
        <begin position="1"/>
        <end position="18"/>
    </location>
</feature>
<dbReference type="PANTHER" id="PTHR39614:SF2">
    <property type="entry name" value="INTEGRAL MEMBRANE PROTEIN"/>
    <property type="match status" value="1"/>
</dbReference>
<dbReference type="AlphaFoldDB" id="A0A6A6PNB9"/>
<dbReference type="Proteomes" id="UP000799767">
    <property type="component" value="Unassembled WGS sequence"/>
</dbReference>
<proteinExistence type="predicted"/>
<feature type="transmembrane region" description="Helical" evidence="2">
    <location>
        <begin position="175"/>
        <end position="195"/>
    </location>
</feature>
<dbReference type="OrthoDB" id="3897607at2759"/>
<name>A0A6A6PNB9_9PEZI</name>
<reference evidence="4" key="1">
    <citation type="journal article" date="2020" name="Stud. Mycol.">
        <title>101 Dothideomycetes genomes: a test case for predicting lifestyles and emergence of pathogens.</title>
        <authorList>
            <person name="Haridas S."/>
            <person name="Albert R."/>
            <person name="Binder M."/>
            <person name="Bloem J."/>
            <person name="Labutti K."/>
            <person name="Salamov A."/>
            <person name="Andreopoulos B."/>
            <person name="Baker S."/>
            <person name="Barry K."/>
            <person name="Bills G."/>
            <person name="Bluhm B."/>
            <person name="Cannon C."/>
            <person name="Castanera R."/>
            <person name="Culley D."/>
            <person name="Daum C."/>
            <person name="Ezra D."/>
            <person name="Gonzalez J."/>
            <person name="Henrissat B."/>
            <person name="Kuo A."/>
            <person name="Liang C."/>
            <person name="Lipzen A."/>
            <person name="Lutzoni F."/>
            <person name="Magnuson J."/>
            <person name="Mondo S."/>
            <person name="Nolan M."/>
            <person name="Ohm R."/>
            <person name="Pangilinan J."/>
            <person name="Park H.-J."/>
            <person name="Ramirez L."/>
            <person name="Alfaro M."/>
            <person name="Sun H."/>
            <person name="Tritt A."/>
            <person name="Yoshinaga Y."/>
            <person name="Zwiers L.-H."/>
            <person name="Turgeon B."/>
            <person name="Goodwin S."/>
            <person name="Spatafora J."/>
            <person name="Crous P."/>
            <person name="Grigoriev I."/>
        </authorList>
    </citation>
    <scope>NUCLEOTIDE SEQUENCE</scope>
    <source>
        <strain evidence="4">CBS 113389</strain>
    </source>
</reference>
<feature type="transmembrane region" description="Helical" evidence="2">
    <location>
        <begin position="109"/>
        <end position="131"/>
    </location>
</feature>
<keyword evidence="2" id="KW-0472">Membrane</keyword>
<evidence type="ECO:0000256" key="1">
    <source>
        <dbReference type="SAM" id="MobiDB-lite"/>
    </source>
</evidence>
<dbReference type="RefSeq" id="XP_033588168.1">
    <property type="nucleotide sequence ID" value="XM_033737927.1"/>
</dbReference>
<feature type="domain" description="Rhodopsin" evidence="3">
    <location>
        <begin position="51"/>
        <end position="184"/>
    </location>
</feature>
<dbReference type="Pfam" id="PF20684">
    <property type="entry name" value="Fung_rhodopsin"/>
    <property type="match status" value="1"/>
</dbReference>
<gene>
    <name evidence="4" type="ORF">BDY17DRAFT_335308</name>
</gene>
<feature type="transmembrane region" description="Helical" evidence="2">
    <location>
        <begin position="248"/>
        <end position="268"/>
    </location>
</feature>
<organism evidence="4 5">
    <name type="scientific">Neohortaea acidophila</name>
    <dbReference type="NCBI Taxonomy" id="245834"/>
    <lineage>
        <taxon>Eukaryota</taxon>
        <taxon>Fungi</taxon>
        <taxon>Dikarya</taxon>
        <taxon>Ascomycota</taxon>
        <taxon>Pezizomycotina</taxon>
        <taxon>Dothideomycetes</taxon>
        <taxon>Dothideomycetidae</taxon>
        <taxon>Mycosphaerellales</taxon>
        <taxon>Teratosphaeriaceae</taxon>
        <taxon>Neohortaea</taxon>
    </lineage>
</organism>
<feature type="transmembrane region" description="Helical" evidence="2">
    <location>
        <begin position="31"/>
        <end position="54"/>
    </location>
</feature>
<evidence type="ECO:0000259" key="3">
    <source>
        <dbReference type="Pfam" id="PF20684"/>
    </source>
</evidence>
<dbReference type="EMBL" id="MU001637">
    <property type="protein sequence ID" value="KAF2481598.1"/>
    <property type="molecule type" value="Genomic_DNA"/>
</dbReference>
<keyword evidence="5" id="KW-1185">Reference proteome</keyword>
<feature type="transmembrane region" description="Helical" evidence="2">
    <location>
        <begin position="66"/>
        <end position="89"/>
    </location>
</feature>
<evidence type="ECO:0000313" key="5">
    <source>
        <dbReference type="Proteomes" id="UP000799767"/>
    </source>
</evidence>
<keyword evidence="2" id="KW-0812">Transmembrane</keyword>